<name>A0ABX0J3W4_9BACL</name>
<dbReference type="EMBL" id="JAAOIW010000002">
    <property type="protein sequence ID" value="NHN29547.1"/>
    <property type="molecule type" value="Genomic_DNA"/>
</dbReference>
<dbReference type="CDD" id="cd04301">
    <property type="entry name" value="NAT_SF"/>
    <property type="match status" value="1"/>
</dbReference>
<dbReference type="Gene3D" id="3.40.630.30">
    <property type="match status" value="1"/>
</dbReference>
<dbReference type="SUPFAM" id="SSF55729">
    <property type="entry name" value="Acyl-CoA N-acyltransferases (Nat)"/>
    <property type="match status" value="1"/>
</dbReference>
<dbReference type="Pfam" id="PF13302">
    <property type="entry name" value="Acetyltransf_3"/>
    <property type="match status" value="1"/>
</dbReference>
<proteinExistence type="predicted"/>
<accession>A0ABX0J3W4</accession>
<dbReference type="Proteomes" id="UP001165962">
    <property type="component" value="Unassembled WGS sequence"/>
</dbReference>
<evidence type="ECO:0000313" key="2">
    <source>
        <dbReference type="EMBL" id="NHN29547.1"/>
    </source>
</evidence>
<dbReference type="PANTHER" id="PTHR43415">
    <property type="entry name" value="SPERMIDINE N(1)-ACETYLTRANSFERASE"/>
    <property type="match status" value="1"/>
</dbReference>
<evidence type="ECO:0000313" key="3">
    <source>
        <dbReference type="Proteomes" id="UP001165962"/>
    </source>
</evidence>
<feature type="domain" description="N-acetyltransferase" evidence="1">
    <location>
        <begin position="8"/>
        <end position="167"/>
    </location>
</feature>
<comment type="caution">
    <text evidence="2">The sequence shown here is derived from an EMBL/GenBank/DDBJ whole genome shotgun (WGS) entry which is preliminary data.</text>
</comment>
<dbReference type="PANTHER" id="PTHR43415:SF3">
    <property type="entry name" value="GNAT-FAMILY ACETYLTRANSFERASE"/>
    <property type="match status" value="1"/>
</dbReference>
<gene>
    <name evidence="2" type="ORF">G9U52_06830</name>
</gene>
<sequence length="184" mass="20971">MRVDSSNVKLRAFETEDVKALHGWLNDADSIALVGRTPVTYEQTVQHVEKKQKNKDLVLGIENEDHQLVGWIFLQNIEFEHGRASIGILLAPESRGRGYGSIAMRKMIDIGFQQLRLHKIYLTTRGINQQAIRLYQKLGFIIEGQLRDHAYSDGRYYDTYFMGILASEWSDYSGNGTSVTSMQA</sequence>
<evidence type="ECO:0000259" key="1">
    <source>
        <dbReference type="PROSITE" id="PS51186"/>
    </source>
</evidence>
<dbReference type="InterPro" id="IPR000182">
    <property type="entry name" value="GNAT_dom"/>
</dbReference>
<protein>
    <submittedName>
        <fullName evidence="2">GNAT family N-acetyltransferase</fullName>
    </submittedName>
</protein>
<dbReference type="InterPro" id="IPR016181">
    <property type="entry name" value="Acyl_CoA_acyltransferase"/>
</dbReference>
<reference evidence="2" key="1">
    <citation type="submission" date="2020-03" db="EMBL/GenBank/DDBJ databases">
        <title>Draft sequencing of Paenibacilllus sp. S3N08.</title>
        <authorList>
            <person name="Kim D.-U."/>
        </authorList>
    </citation>
    <scope>NUCLEOTIDE SEQUENCE</scope>
    <source>
        <strain evidence="2">S3N08</strain>
    </source>
</reference>
<keyword evidence="3" id="KW-1185">Reference proteome</keyword>
<organism evidence="2 3">
    <name type="scientific">Paenibacillus agricola</name>
    <dbReference type="NCBI Taxonomy" id="2716264"/>
    <lineage>
        <taxon>Bacteria</taxon>
        <taxon>Bacillati</taxon>
        <taxon>Bacillota</taxon>
        <taxon>Bacilli</taxon>
        <taxon>Bacillales</taxon>
        <taxon>Paenibacillaceae</taxon>
        <taxon>Paenibacillus</taxon>
    </lineage>
</organism>
<dbReference type="PROSITE" id="PS51186">
    <property type="entry name" value="GNAT"/>
    <property type="match status" value="1"/>
</dbReference>